<evidence type="ECO:0000313" key="2">
    <source>
        <dbReference type="EMBL" id="WVZ83707.1"/>
    </source>
</evidence>
<evidence type="ECO:0000256" key="1">
    <source>
        <dbReference type="SAM" id="MobiDB-lite"/>
    </source>
</evidence>
<proteinExistence type="predicted"/>
<dbReference type="Proteomes" id="UP001341281">
    <property type="component" value="Chromosome 07"/>
</dbReference>
<reference evidence="2 3" key="1">
    <citation type="submission" date="2024-02" db="EMBL/GenBank/DDBJ databases">
        <title>High-quality chromosome-scale genome assembly of Pensacola bahiagrass (Paspalum notatum Flugge var. saurae).</title>
        <authorList>
            <person name="Vega J.M."/>
            <person name="Podio M."/>
            <person name="Orjuela J."/>
            <person name="Siena L.A."/>
            <person name="Pessino S.C."/>
            <person name="Combes M.C."/>
            <person name="Mariac C."/>
            <person name="Albertini E."/>
            <person name="Pupilli F."/>
            <person name="Ortiz J.P.A."/>
            <person name="Leblanc O."/>
        </authorList>
    </citation>
    <scope>NUCLEOTIDE SEQUENCE [LARGE SCALE GENOMIC DNA]</scope>
    <source>
        <strain evidence="2">R1</strain>
        <tissue evidence="2">Leaf</tissue>
    </source>
</reference>
<dbReference type="AlphaFoldDB" id="A0AAQ3U4E7"/>
<accession>A0AAQ3U4E7</accession>
<evidence type="ECO:0000313" key="3">
    <source>
        <dbReference type="Proteomes" id="UP001341281"/>
    </source>
</evidence>
<dbReference type="EMBL" id="CP144751">
    <property type="protein sequence ID" value="WVZ83707.1"/>
    <property type="molecule type" value="Genomic_DNA"/>
</dbReference>
<feature type="region of interest" description="Disordered" evidence="1">
    <location>
        <begin position="47"/>
        <end position="199"/>
    </location>
</feature>
<sequence>MLYQIPSSPAPPASAAIAVVPPTRPAPPPTRATTSRFVSACPRHLHVPSSRRLPAPHRHGLLPPPRLQAPSSPMCPLFIPNSRHHRRCAPTPPRAAVPQIHPSWTHTCSTQTGLPPPPTTCASSASRPLRTLPSSLPTTPAPSAATAPSGWRPSRCAPSSSLAKTMRHPGPPVSRVRPTAASDAEEPPLSSFSRTGPNP</sequence>
<organism evidence="2 3">
    <name type="scientific">Paspalum notatum var. saurae</name>
    <dbReference type="NCBI Taxonomy" id="547442"/>
    <lineage>
        <taxon>Eukaryota</taxon>
        <taxon>Viridiplantae</taxon>
        <taxon>Streptophyta</taxon>
        <taxon>Embryophyta</taxon>
        <taxon>Tracheophyta</taxon>
        <taxon>Spermatophyta</taxon>
        <taxon>Magnoliopsida</taxon>
        <taxon>Liliopsida</taxon>
        <taxon>Poales</taxon>
        <taxon>Poaceae</taxon>
        <taxon>PACMAD clade</taxon>
        <taxon>Panicoideae</taxon>
        <taxon>Andropogonodae</taxon>
        <taxon>Paspaleae</taxon>
        <taxon>Paspalinae</taxon>
        <taxon>Paspalum</taxon>
    </lineage>
</organism>
<protein>
    <submittedName>
        <fullName evidence="2">Uncharacterized protein</fullName>
    </submittedName>
</protein>
<name>A0AAQ3U4E7_PASNO</name>
<feature type="compositionally biased region" description="Polar residues" evidence="1">
    <location>
        <begin position="190"/>
        <end position="199"/>
    </location>
</feature>
<feature type="compositionally biased region" description="Low complexity" evidence="1">
    <location>
        <begin position="123"/>
        <end position="149"/>
    </location>
</feature>
<feature type="compositionally biased region" description="Polar residues" evidence="1">
    <location>
        <begin position="102"/>
        <end position="113"/>
    </location>
</feature>
<feature type="region of interest" description="Disordered" evidence="1">
    <location>
        <begin position="1"/>
        <end position="35"/>
    </location>
</feature>
<keyword evidence="3" id="KW-1185">Reference proteome</keyword>
<gene>
    <name evidence="2" type="ORF">U9M48_030828</name>
</gene>